<dbReference type="SUPFAM" id="SSF47413">
    <property type="entry name" value="lambda repressor-like DNA-binding domains"/>
    <property type="match status" value="1"/>
</dbReference>
<keyword evidence="6" id="KW-1185">Reference proteome</keyword>
<dbReference type="Pfam" id="PF13377">
    <property type="entry name" value="Peripla_BP_3"/>
    <property type="match status" value="1"/>
</dbReference>
<gene>
    <name evidence="5" type="ORF">CLV92_107110</name>
</gene>
<protein>
    <submittedName>
        <fullName evidence="5">DNA-binding LacI/PurR family transcriptional regulator</fullName>
    </submittedName>
</protein>
<evidence type="ECO:0000259" key="4">
    <source>
        <dbReference type="PROSITE" id="PS50932"/>
    </source>
</evidence>
<evidence type="ECO:0000256" key="3">
    <source>
        <dbReference type="ARBA" id="ARBA00023163"/>
    </source>
</evidence>
<dbReference type="Gene3D" id="1.10.260.40">
    <property type="entry name" value="lambda repressor-like DNA-binding domains"/>
    <property type="match status" value="1"/>
</dbReference>
<keyword evidence="1" id="KW-0805">Transcription regulation</keyword>
<keyword evidence="2 5" id="KW-0238">DNA-binding</keyword>
<dbReference type="InterPro" id="IPR000843">
    <property type="entry name" value="HTH_LacI"/>
</dbReference>
<dbReference type="PANTHER" id="PTHR30146">
    <property type="entry name" value="LACI-RELATED TRANSCRIPTIONAL REPRESSOR"/>
    <property type="match status" value="1"/>
</dbReference>
<dbReference type="InterPro" id="IPR028082">
    <property type="entry name" value="Peripla_BP_I"/>
</dbReference>
<dbReference type="GO" id="GO:0000976">
    <property type="term" value="F:transcription cis-regulatory region binding"/>
    <property type="evidence" value="ECO:0007669"/>
    <property type="project" value="TreeGrafter"/>
</dbReference>
<dbReference type="Gene3D" id="3.40.50.2300">
    <property type="match status" value="2"/>
</dbReference>
<sequence length="346" mass="36836">MKRAGVGTGGGAGRRPPVMADVARLAGVSHQTVSRVVNGQDHIRPETRRRVEEAIQRLGYRPNKAARTLVTTRTATIGVIGTEGGLWGPDTIHRSVDHAARQAGYFVSSVSLDAVSREELASAVDHLLNQHVEGIIMIVGNDEALELVRNHDVGVPLVVCVGELETALSPSDTEQYGAARLATRHLLELGHVEIGHIAGPTAWPEARAREEGWRDELVAAGLRPPQAVRGDWSAASGYAAGRVLAASPAVSAVFAANDEMALGALRALAEAGMRVPEDVSVVGFDDMPIAEFTIPPLTTVRQDLHAAGRRAVRILDAMITESGAEVPPVPELELVVRASTARRPRR</sequence>
<evidence type="ECO:0000313" key="5">
    <source>
        <dbReference type="EMBL" id="PPK94607.1"/>
    </source>
</evidence>
<name>A0A2S6IK54_9ACTN</name>
<proteinExistence type="predicted"/>
<dbReference type="PANTHER" id="PTHR30146:SF109">
    <property type="entry name" value="HTH-TYPE TRANSCRIPTIONAL REGULATOR GALS"/>
    <property type="match status" value="1"/>
</dbReference>
<dbReference type="Pfam" id="PF00356">
    <property type="entry name" value="LacI"/>
    <property type="match status" value="1"/>
</dbReference>
<dbReference type="PROSITE" id="PS50932">
    <property type="entry name" value="HTH_LACI_2"/>
    <property type="match status" value="1"/>
</dbReference>
<dbReference type="CDD" id="cd01392">
    <property type="entry name" value="HTH_LacI"/>
    <property type="match status" value="1"/>
</dbReference>
<dbReference type="InterPro" id="IPR010982">
    <property type="entry name" value="Lambda_DNA-bd_dom_sf"/>
</dbReference>
<evidence type="ECO:0000256" key="1">
    <source>
        <dbReference type="ARBA" id="ARBA00023015"/>
    </source>
</evidence>
<dbReference type="CDD" id="cd01574">
    <property type="entry name" value="PBP1_LacI"/>
    <property type="match status" value="1"/>
</dbReference>
<evidence type="ECO:0000256" key="2">
    <source>
        <dbReference type="ARBA" id="ARBA00023125"/>
    </source>
</evidence>
<dbReference type="EMBL" id="PTJD01000007">
    <property type="protein sequence ID" value="PPK94607.1"/>
    <property type="molecule type" value="Genomic_DNA"/>
</dbReference>
<dbReference type="SMART" id="SM00354">
    <property type="entry name" value="HTH_LACI"/>
    <property type="match status" value="1"/>
</dbReference>
<feature type="domain" description="HTH lacI-type" evidence="4">
    <location>
        <begin position="17"/>
        <end position="71"/>
    </location>
</feature>
<dbReference type="PROSITE" id="PS00356">
    <property type="entry name" value="HTH_LACI_1"/>
    <property type="match status" value="1"/>
</dbReference>
<evidence type="ECO:0000313" key="6">
    <source>
        <dbReference type="Proteomes" id="UP000239485"/>
    </source>
</evidence>
<dbReference type="Proteomes" id="UP000239485">
    <property type="component" value="Unassembled WGS sequence"/>
</dbReference>
<comment type="caution">
    <text evidence="5">The sequence shown here is derived from an EMBL/GenBank/DDBJ whole genome shotgun (WGS) entry which is preliminary data.</text>
</comment>
<accession>A0A2S6IK54</accession>
<organism evidence="5 6">
    <name type="scientific">Kineococcus xinjiangensis</name>
    <dbReference type="NCBI Taxonomy" id="512762"/>
    <lineage>
        <taxon>Bacteria</taxon>
        <taxon>Bacillati</taxon>
        <taxon>Actinomycetota</taxon>
        <taxon>Actinomycetes</taxon>
        <taxon>Kineosporiales</taxon>
        <taxon>Kineosporiaceae</taxon>
        <taxon>Kineococcus</taxon>
    </lineage>
</organism>
<reference evidence="5 6" key="1">
    <citation type="submission" date="2018-02" db="EMBL/GenBank/DDBJ databases">
        <title>Genomic Encyclopedia of Archaeal and Bacterial Type Strains, Phase II (KMG-II): from individual species to whole genera.</title>
        <authorList>
            <person name="Goeker M."/>
        </authorList>
    </citation>
    <scope>NUCLEOTIDE SEQUENCE [LARGE SCALE GENOMIC DNA]</scope>
    <source>
        <strain evidence="5 6">DSM 22857</strain>
    </source>
</reference>
<dbReference type="GO" id="GO:0003700">
    <property type="term" value="F:DNA-binding transcription factor activity"/>
    <property type="evidence" value="ECO:0007669"/>
    <property type="project" value="TreeGrafter"/>
</dbReference>
<keyword evidence="3" id="KW-0804">Transcription</keyword>
<dbReference type="SUPFAM" id="SSF53822">
    <property type="entry name" value="Periplasmic binding protein-like I"/>
    <property type="match status" value="1"/>
</dbReference>
<dbReference type="AlphaFoldDB" id="A0A2S6IK54"/>
<dbReference type="InterPro" id="IPR046335">
    <property type="entry name" value="LacI/GalR-like_sensor"/>
</dbReference>